<comment type="caution">
    <text evidence="1">The sequence shown here is derived from an EMBL/GenBank/DDBJ whole genome shotgun (WGS) entry which is preliminary data.</text>
</comment>
<sequence length="62" mass="6750">MYKVDERPILSTAVMGCRPISIIPSLTIFDGFSLDNIALELGVDIGVLLSRFLFTTGGSLKF</sequence>
<dbReference type="EMBL" id="AWUE01017818">
    <property type="protein sequence ID" value="OMO84721.1"/>
    <property type="molecule type" value="Genomic_DNA"/>
</dbReference>
<keyword evidence="2" id="KW-1185">Reference proteome</keyword>
<gene>
    <name evidence="1" type="ORF">COLO4_21883</name>
</gene>
<reference evidence="2" key="1">
    <citation type="submission" date="2013-09" db="EMBL/GenBank/DDBJ databases">
        <title>Corchorus olitorius genome sequencing.</title>
        <authorList>
            <person name="Alam M."/>
            <person name="Haque M.S."/>
            <person name="Islam M.S."/>
            <person name="Emdad E.M."/>
            <person name="Islam M.M."/>
            <person name="Ahmed B."/>
            <person name="Halim A."/>
            <person name="Hossen Q.M.M."/>
            <person name="Hossain M.Z."/>
            <person name="Ahmed R."/>
            <person name="Khan M.M."/>
            <person name="Islam R."/>
            <person name="Rashid M.M."/>
            <person name="Khan S.A."/>
            <person name="Rahman M.S."/>
            <person name="Alam M."/>
            <person name="Yahiya A.S."/>
            <person name="Khan M.S."/>
            <person name="Azam M.S."/>
            <person name="Haque T."/>
            <person name="Lashkar M.Z.H."/>
            <person name="Akhand A.I."/>
            <person name="Morshed G."/>
            <person name="Roy S."/>
            <person name="Uddin K.S."/>
            <person name="Rabeya T."/>
            <person name="Hossain A.S."/>
            <person name="Chowdhury A."/>
            <person name="Snigdha A.R."/>
            <person name="Mortoza M.S."/>
            <person name="Matin S.A."/>
            <person name="Hoque S.M.E."/>
            <person name="Islam M.K."/>
            <person name="Roy D.K."/>
            <person name="Haider R."/>
            <person name="Moosa M.M."/>
            <person name="Elias S.M."/>
            <person name="Hasan A.M."/>
            <person name="Jahan S."/>
            <person name="Shafiuddin M."/>
            <person name="Mahmood N."/>
            <person name="Shommy N.S."/>
        </authorList>
    </citation>
    <scope>NUCLEOTIDE SEQUENCE [LARGE SCALE GENOMIC DNA]</scope>
    <source>
        <strain evidence="2">cv. O-4</strain>
    </source>
</reference>
<accession>A0A1R3IQ76</accession>
<evidence type="ECO:0000313" key="1">
    <source>
        <dbReference type="EMBL" id="OMO84721.1"/>
    </source>
</evidence>
<dbReference type="AlphaFoldDB" id="A0A1R3IQ76"/>
<name>A0A1R3IQ76_9ROSI</name>
<protein>
    <submittedName>
        <fullName evidence="1">Uncharacterized protein</fullName>
    </submittedName>
</protein>
<dbReference type="Proteomes" id="UP000187203">
    <property type="component" value="Unassembled WGS sequence"/>
</dbReference>
<organism evidence="1 2">
    <name type="scientific">Corchorus olitorius</name>
    <dbReference type="NCBI Taxonomy" id="93759"/>
    <lineage>
        <taxon>Eukaryota</taxon>
        <taxon>Viridiplantae</taxon>
        <taxon>Streptophyta</taxon>
        <taxon>Embryophyta</taxon>
        <taxon>Tracheophyta</taxon>
        <taxon>Spermatophyta</taxon>
        <taxon>Magnoliopsida</taxon>
        <taxon>eudicotyledons</taxon>
        <taxon>Gunneridae</taxon>
        <taxon>Pentapetalae</taxon>
        <taxon>rosids</taxon>
        <taxon>malvids</taxon>
        <taxon>Malvales</taxon>
        <taxon>Malvaceae</taxon>
        <taxon>Grewioideae</taxon>
        <taxon>Apeibeae</taxon>
        <taxon>Corchorus</taxon>
    </lineage>
</organism>
<evidence type="ECO:0000313" key="2">
    <source>
        <dbReference type="Proteomes" id="UP000187203"/>
    </source>
</evidence>
<proteinExistence type="predicted"/>